<name>A0A9P0TUE6_PIEBR</name>
<dbReference type="EMBL" id="CALOZG010000042">
    <property type="protein sequence ID" value="CAH4035605.1"/>
    <property type="molecule type" value="Genomic_DNA"/>
</dbReference>
<evidence type="ECO:0000256" key="1">
    <source>
        <dbReference type="SAM" id="Phobius"/>
    </source>
</evidence>
<accession>A0A9P0TUE6</accession>
<feature type="transmembrane region" description="Helical" evidence="1">
    <location>
        <begin position="51"/>
        <end position="69"/>
    </location>
</feature>
<evidence type="ECO:0000313" key="2">
    <source>
        <dbReference type="EMBL" id="CAH4035605.1"/>
    </source>
</evidence>
<protein>
    <submittedName>
        <fullName evidence="2">Uncharacterized protein</fullName>
    </submittedName>
</protein>
<keyword evidence="3" id="KW-1185">Reference proteome</keyword>
<reference evidence="2" key="1">
    <citation type="submission" date="2022-05" db="EMBL/GenBank/DDBJ databases">
        <authorList>
            <person name="Okamura Y."/>
        </authorList>
    </citation>
    <scope>NUCLEOTIDE SEQUENCE</scope>
</reference>
<keyword evidence="1" id="KW-1133">Transmembrane helix</keyword>
<evidence type="ECO:0000313" key="3">
    <source>
        <dbReference type="Proteomes" id="UP001152562"/>
    </source>
</evidence>
<feature type="transmembrane region" description="Helical" evidence="1">
    <location>
        <begin position="116"/>
        <end position="139"/>
    </location>
</feature>
<proteinExistence type="predicted"/>
<dbReference type="AlphaFoldDB" id="A0A9P0TUE6"/>
<dbReference type="Proteomes" id="UP001152562">
    <property type="component" value="Unassembled WGS sequence"/>
</dbReference>
<keyword evidence="1" id="KW-0472">Membrane</keyword>
<feature type="transmembrane region" description="Helical" evidence="1">
    <location>
        <begin position="159"/>
        <end position="181"/>
    </location>
</feature>
<keyword evidence="1" id="KW-0812">Transmembrane</keyword>
<feature type="transmembrane region" description="Helical" evidence="1">
    <location>
        <begin position="75"/>
        <end position="95"/>
    </location>
</feature>
<organism evidence="2 3">
    <name type="scientific">Pieris brassicae</name>
    <name type="common">White butterfly</name>
    <name type="synonym">Large white butterfly</name>
    <dbReference type="NCBI Taxonomy" id="7116"/>
    <lineage>
        <taxon>Eukaryota</taxon>
        <taxon>Metazoa</taxon>
        <taxon>Ecdysozoa</taxon>
        <taxon>Arthropoda</taxon>
        <taxon>Hexapoda</taxon>
        <taxon>Insecta</taxon>
        <taxon>Pterygota</taxon>
        <taxon>Neoptera</taxon>
        <taxon>Endopterygota</taxon>
        <taxon>Lepidoptera</taxon>
        <taxon>Glossata</taxon>
        <taxon>Ditrysia</taxon>
        <taxon>Papilionoidea</taxon>
        <taxon>Pieridae</taxon>
        <taxon>Pierinae</taxon>
        <taxon>Pieris</taxon>
    </lineage>
</organism>
<comment type="caution">
    <text evidence="2">The sequence shown here is derived from an EMBL/GenBank/DDBJ whole genome shotgun (WGS) entry which is preliminary data.</text>
</comment>
<gene>
    <name evidence="2" type="ORF">PIBRA_LOCUS11654</name>
</gene>
<sequence length="187" mass="19786">MAAGATAHSNSMAASLSQRKESAALLRAGSDGPTLNYPFGYPLALVLRLRVLQIVCGISKIVMGSVAFIEERQKLNMGLGIPAGTLSVLAAAMSIHTTRGWGAVTSGAISISAAAVLWITSILMLLALIVQCIRTLFVIPDESESVYSQDEFLTSSRDLTIIACIQIILAFITLLSALVCARIDFNT</sequence>